<dbReference type="Gene3D" id="3.40.50.720">
    <property type="entry name" value="NAD(P)-binding Rossmann-like Domain"/>
    <property type="match status" value="1"/>
</dbReference>
<dbReference type="SUPFAM" id="SSF51735">
    <property type="entry name" value="NAD(P)-binding Rossmann-fold domains"/>
    <property type="match status" value="1"/>
</dbReference>
<sequence length="534" mass="60270">MMEFDKYNGPVFLTTPDGKKIVPILPVERDFLIGATVCTRTQFPLIVCYAITVHKSQSITEDMIVTDLSCRDFQTGLSYVAVSRVKTLEGLMLDAPFDRNHLVYGSPPDGMKMKMRDQELRKRQVLTRSPYMIYNTKNGHGTGSYLSKANTFNTNMPSKVAFITGANGITGTALIEYLAATKKDEWSSIIASSLSPLESRVKDDRLSFIPLDFTKSSEQLITEMKEACSEVTHAYFSSYVHRDDFKKLNRANASLFENFLDALIAVAPKLECCVLQTGGKHYNVHLGPVPSPAREAEPRREPPLGNFYFHQEDYLVSRQRGQRWRWNVIRPESIIGHTVKPNGMNSAVTIALYLMVCKKLGTEASMPTNQIYFEGYDDLSDARLIADLTIWASTTEKCGNEAFNVTNGDYFSWKYMWPRVAAYFAARASSDQVFKLPRPEPGSTQLNHSLSDWAVGKQEIWDAICDEAGCPEAKATWKAATWCFQDWVFQRTWSATLSINKAREFGWTGHLDSLKSLEDAFDVLTEMGQIPPRM</sequence>
<feature type="domain" description="PRISE-like Rossmann-fold" evidence="1">
    <location>
        <begin position="161"/>
        <end position="431"/>
    </location>
</feature>
<dbReference type="InterPro" id="IPR055222">
    <property type="entry name" value="PRISE-like_Rossmann-fold"/>
</dbReference>
<gene>
    <name evidence="2" type="ORF">FLAG1_11399</name>
</gene>
<dbReference type="SUPFAM" id="SSF52540">
    <property type="entry name" value="P-loop containing nucleoside triphosphate hydrolases"/>
    <property type="match status" value="1"/>
</dbReference>
<evidence type="ECO:0000313" key="3">
    <source>
        <dbReference type="Proteomes" id="UP000037904"/>
    </source>
</evidence>
<accession>A0A0M9EM57</accession>
<dbReference type="InterPro" id="IPR036291">
    <property type="entry name" value="NAD(P)-bd_dom_sf"/>
</dbReference>
<organism evidence="2 3">
    <name type="scientific">Fusarium langsethiae</name>
    <dbReference type="NCBI Taxonomy" id="179993"/>
    <lineage>
        <taxon>Eukaryota</taxon>
        <taxon>Fungi</taxon>
        <taxon>Dikarya</taxon>
        <taxon>Ascomycota</taxon>
        <taxon>Pezizomycotina</taxon>
        <taxon>Sordariomycetes</taxon>
        <taxon>Hypocreomycetidae</taxon>
        <taxon>Hypocreales</taxon>
        <taxon>Nectriaceae</taxon>
        <taxon>Fusarium</taxon>
    </lineage>
</organism>
<dbReference type="AlphaFoldDB" id="A0A0M9EM57"/>
<reference evidence="2 3" key="1">
    <citation type="submission" date="2015-04" db="EMBL/GenBank/DDBJ databases">
        <title>The draft genome sequence of Fusarium langsethiae, a T-2/HT-2 mycotoxin producer.</title>
        <authorList>
            <person name="Lysoe E."/>
            <person name="Divon H.H."/>
            <person name="Terzi V."/>
            <person name="Orru L."/>
            <person name="Lamontanara A."/>
            <person name="Kolseth A.-K."/>
            <person name="Frandsen R.J."/>
            <person name="Nielsen K."/>
            <person name="Thrane U."/>
        </authorList>
    </citation>
    <scope>NUCLEOTIDE SEQUENCE [LARGE SCALE GENOMIC DNA]</scope>
    <source>
        <strain evidence="2 3">Fl201059</strain>
    </source>
</reference>
<dbReference type="EMBL" id="JXCE01000854">
    <property type="protein sequence ID" value="KPA35873.1"/>
    <property type="molecule type" value="Genomic_DNA"/>
</dbReference>
<dbReference type="Pfam" id="PF22917">
    <property type="entry name" value="PRISE"/>
    <property type="match status" value="1"/>
</dbReference>
<proteinExistence type="predicted"/>
<evidence type="ECO:0000259" key="1">
    <source>
        <dbReference type="Pfam" id="PF22917"/>
    </source>
</evidence>
<dbReference type="PANTHER" id="PTHR32487:SF0">
    <property type="entry name" value="3-OXO-DELTA(4,5)-STEROID 5-BETA-REDUCTASE"/>
    <property type="match status" value="1"/>
</dbReference>
<dbReference type="InterPro" id="IPR027417">
    <property type="entry name" value="P-loop_NTPase"/>
</dbReference>
<name>A0A0M9EM57_FUSLA</name>
<evidence type="ECO:0000313" key="2">
    <source>
        <dbReference type="EMBL" id="KPA35873.1"/>
    </source>
</evidence>
<dbReference type="Proteomes" id="UP000037904">
    <property type="component" value="Unassembled WGS sequence"/>
</dbReference>
<dbReference type="CDD" id="cd18809">
    <property type="entry name" value="SF1_C_RecD"/>
    <property type="match status" value="1"/>
</dbReference>
<dbReference type="PANTHER" id="PTHR32487">
    <property type="entry name" value="3-OXO-DELTA(4,5)-STEROID 5-BETA-REDUCTASE"/>
    <property type="match status" value="1"/>
</dbReference>
<protein>
    <submittedName>
        <fullName evidence="2">Nucleoside-diphosphate-sugar epimerase</fullName>
    </submittedName>
</protein>
<keyword evidence="3" id="KW-1185">Reference proteome</keyword>
<comment type="caution">
    <text evidence="2">The sequence shown here is derived from an EMBL/GenBank/DDBJ whole genome shotgun (WGS) entry which is preliminary data.</text>
</comment>
<dbReference type="CDD" id="cd08948">
    <property type="entry name" value="5beta-POR_like_SDR_a"/>
    <property type="match status" value="1"/>
</dbReference>